<reference evidence="3" key="1">
    <citation type="journal article" date="2019" name="Environ. Microbiol.">
        <title>Fungal ecological strategies reflected in gene transcription - a case study of two litter decomposers.</title>
        <authorList>
            <person name="Barbi F."/>
            <person name="Kohler A."/>
            <person name="Barry K."/>
            <person name="Baskaran P."/>
            <person name="Daum C."/>
            <person name="Fauchery L."/>
            <person name="Ihrmark K."/>
            <person name="Kuo A."/>
            <person name="LaButti K."/>
            <person name="Lipzen A."/>
            <person name="Morin E."/>
            <person name="Grigoriev I.V."/>
            <person name="Henrissat B."/>
            <person name="Lindahl B."/>
            <person name="Martin F."/>
        </authorList>
    </citation>
    <scope>NUCLEOTIDE SEQUENCE</scope>
    <source>
        <strain evidence="3">JB14</strain>
    </source>
</reference>
<keyword evidence="1" id="KW-0175">Coiled coil</keyword>
<evidence type="ECO:0000256" key="1">
    <source>
        <dbReference type="SAM" id="Coils"/>
    </source>
</evidence>
<organism evidence="3 4">
    <name type="scientific">Gymnopus androsaceus JB14</name>
    <dbReference type="NCBI Taxonomy" id="1447944"/>
    <lineage>
        <taxon>Eukaryota</taxon>
        <taxon>Fungi</taxon>
        <taxon>Dikarya</taxon>
        <taxon>Basidiomycota</taxon>
        <taxon>Agaricomycotina</taxon>
        <taxon>Agaricomycetes</taxon>
        <taxon>Agaricomycetidae</taxon>
        <taxon>Agaricales</taxon>
        <taxon>Marasmiineae</taxon>
        <taxon>Omphalotaceae</taxon>
        <taxon>Gymnopus</taxon>
    </lineage>
</organism>
<gene>
    <name evidence="3" type="ORF">BT96DRAFT_995256</name>
</gene>
<dbReference type="Proteomes" id="UP000799118">
    <property type="component" value="Unassembled WGS sequence"/>
</dbReference>
<evidence type="ECO:0000256" key="2">
    <source>
        <dbReference type="SAM" id="MobiDB-lite"/>
    </source>
</evidence>
<keyword evidence="4" id="KW-1185">Reference proteome</keyword>
<evidence type="ECO:0000313" key="3">
    <source>
        <dbReference type="EMBL" id="KAE9398075.1"/>
    </source>
</evidence>
<proteinExistence type="predicted"/>
<dbReference type="EMBL" id="ML769488">
    <property type="protein sequence ID" value="KAE9398075.1"/>
    <property type="molecule type" value="Genomic_DNA"/>
</dbReference>
<protein>
    <submittedName>
        <fullName evidence="3">Uncharacterized protein</fullName>
    </submittedName>
</protein>
<sequence>MSESASKPIAKGVAPPGRSPARLTEPFNKITQANILSYIQKDFNEEYLTWHGSDDHDIALNEYDTPSWSNIQLVRSTEHGCLCGAACLTFTRVQVQTRLMQIDDQISAGELHWAQLEDTLRIAQQEHTDASEELHRLRKARDELESLLLIACNRLL</sequence>
<dbReference type="AlphaFoldDB" id="A0A6A4HMM4"/>
<evidence type="ECO:0000313" key="4">
    <source>
        <dbReference type="Proteomes" id="UP000799118"/>
    </source>
</evidence>
<name>A0A6A4HMM4_9AGAR</name>
<feature type="region of interest" description="Disordered" evidence="2">
    <location>
        <begin position="1"/>
        <end position="24"/>
    </location>
</feature>
<feature type="coiled-coil region" evidence="1">
    <location>
        <begin position="113"/>
        <end position="147"/>
    </location>
</feature>
<accession>A0A6A4HMM4</accession>